<dbReference type="InterPro" id="IPR036259">
    <property type="entry name" value="MFS_trans_sf"/>
</dbReference>
<reference evidence="8" key="2">
    <citation type="submission" date="2025-09" db="UniProtKB">
        <authorList>
            <consortium name="Ensembl"/>
        </authorList>
    </citation>
    <scope>IDENTIFICATION</scope>
</reference>
<dbReference type="PANTHER" id="PTHR16172">
    <property type="entry name" value="MAJOR FACILITATOR SUPERFAMILY DOMAIN-CONTAINING PROTEIN 6-LIKE"/>
    <property type="match status" value="1"/>
</dbReference>
<dbReference type="Gene3D" id="1.20.1250.20">
    <property type="entry name" value="MFS general substrate transporter like domains"/>
    <property type="match status" value="1"/>
</dbReference>
<evidence type="ECO:0000313" key="8">
    <source>
        <dbReference type="Ensembl" id="ENSEBUP00000006759.1"/>
    </source>
</evidence>
<dbReference type="InterPro" id="IPR051717">
    <property type="entry name" value="MFS_MFSD6"/>
</dbReference>
<evidence type="ECO:0000256" key="5">
    <source>
        <dbReference type="ARBA" id="ARBA00023136"/>
    </source>
</evidence>
<feature type="transmembrane region" description="Helical" evidence="6">
    <location>
        <begin position="251"/>
        <end position="273"/>
    </location>
</feature>
<comment type="subcellular location">
    <subcellularLocation>
        <location evidence="1">Membrane</location>
        <topology evidence="1">Multi-pass membrane protein</topology>
    </subcellularLocation>
</comment>
<dbReference type="InterPro" id="IPR024989">
    <property type="entry name" value="MFS_assoc_dom"/>
</dbReference>
<reference evidence="8" key="1">
    <citation type="submission" date="2025-08" db="UniProtKB">
        <authorList>
            <consortium name="Ensembl"/>
        </authorList>
    </citation>
    <scope>IDENTIFICATION</scope>
</reference>
<keyword evidence="5 6" id="KW-0472">Membrane</keyword>
<comment type="similarity">
    <text evidence="2">Belongs to the major facilitator superfamily. MFSD6 family.</text>
</comment>
<feature type="transmembrane region" description="Helical" evidence="6">
    <location>
        <begin position="285"/>
        <end position="304"/>
    </location>
</feature>
<evidence type="ECO:0000256" key="6">
    <source>
        <dbReference type="SAM" id="Phobius"/>
    </source>
</evidence>
<feature type="transmembrane region" description="Helical" evidence="6">
    <location>
        <begin position="179"/>
        <end position="197"/>
    </location>
</feature>
<proteinExistence type="inferred from homology"/>
<feature type="transmembrane region" description="Helical" evidence="6">
    <location>
        <begin position="147"/>
        <end position="167"/>
    </location>
</feature>
<keyword evidence="3 6" id="KW-0812">Transmembrane</keyword>
<accession>A0A8C4NH53</accession>
<evidence type="ECO:0000313" key="9">
    <source>
        <dbReference type="Proteomes" id="UP000694388"/>
    </source>
</evidence>
<dbReference type="Ensembl" id="ENSEBUT00000007222.1">
    <property type="protein sequence ID" value="ENSEBUP00000006759.1"/>
    <property type="gene ID" value="ENSEBUG00000004454.1"/>
</dbReference>
<dbReference type="PANTHER" id="PTHR16172:SF41">
    <property type="entry name" value="MAJOR FACILITATOR SUPERFAMILY DOMAIN-CONTAINING PROTEIN 6-LIKE"/>
    <property type="match status" value="1"/>
</dbReference>
<evidence type="ECO:0000259" key="7">
    <source>
        <dbReference type="Pfam" id="PF12832"/>
    </source>
</evidence>
<dbReference type="GO" id="GO:0016020">
    <property type="term" value="C:membrane"/>
    <property type="evidence" value="ECO:0007669"/>
    <property type="project" value="UniProtKB-SubCell"/>
</dbReference>
<feature type="transmembrane region" description="Helical" evidence="6">
    <location>
        <begin position="95"/>
        <end position="115"/>
    </location>
</feature>
<evidence type="ECO:0000256" key="2">
    <source>
        <dbReference type="ARBA" id="ARBA00005241"/>
    </source>
</evidence>
<evidence type="ECO:0000256" key="3">
    <source>
        <dbReference type="ARBA" id="ARBA00022692"/>
    </source>
</evidence>
<sequence length="330" mass="36199">MFAPFQPLDECFRGWALVHPKSNFEISCGESFVLQGEKPKMIRPTAMNNLCNNRSKDESKTAVFATNDSSRGNASSTWEWLTGFVPEMFERGDEYQVFIAALLSMTAAGAFSAVVEGVSRDALLRFVLRLNEVAGTTEPSHFDAGRLWGYVGFAFGGLGITAIVTNLDCNIAPNISRMAVHIYTFSAIIVPVILLGLKYPIISSKLVMNIGGHLPFDACVVSYSVVMFLSGFASVSAELFLFWLLQDLDGTLLLLGIVVFLSAVCKLAFLVFARSCRVFARLSRNVLILLALCCMSIQLFLYSLLTEAWLVLPAQVLSFLGVPVLRMVVS</sequence>
<dbReference type="Proteomes" id="UP000694388">
    <property type="component" value="Unplaced"/>
</dbReference>
<protein>
    <recommendedName>
        <fullName evidence="7">Major facilitator superfamily associated domain-containing protein</fullName>
    </recommendedName>
</protein>
<dbReference type="AlphaFoldDB" id="A0A8C4NH53"/>
<keyword evidence="9" id="KW-1185">Reference proteome</keyword>
<organism evidence="8 9">
    <name type="scientific">Eptatretus burgeri</name>
    <name type="common">Inshore hagfish</name>
    <dbReference type="NCBI Taxonomy" id="7764"/>
    <lineage>
        <taxon>Eukaryota</taxon>
        <taxon>Metazoa</taxon>
        <taxon>Chordata</taxon>
        <taxon>Craniata</taxon>
        <taxon>Vertebrata</taxon>
        <taxon>Cyclostomata</taxon>
        <taxon>Myxini</taxon>
        <taxon>Myxiniformes</taxon>
        <taxon>Myxinidae</taxon>
        <taxon>Eptatretinae</taxon>
        <taxon>Eptatretus</taxon>
    </lineage>
</organism>
<name>A0A8C4NH53_EPTBU</name>
<dbReference type="Pfam" id="PF12832">
    <property type="entry name" value="MFS_1_like"/>
    <property type="match status" value="1"/>
</dbReference>
<feature type="transmembrane region" description="Helical" evidence="6">
    <location>
        <begin position="310"/>
        <end position="329"/>
    </location>
</feature>
<feature type="transmembrane region" description="Helical" evidence="6">
    <location>
        <begin position="218"/>
        <end position="245"/>
    </location>
</feature>
<evidence type="ECO:0000256" key="4">
    <source>
        <dbReference type="ARBA" id="ARBA00022989"/>
    </source>
</evidence>
<keyword evidence="4 6" id="KW-1133">Transmembrane helix</keyword>
<feature type="domain" description="Major facilitator superfamily associated" evidence="7">
    <location>
        <begin position="132"/>
        <end position="318"/>
    </location>
</feature>
<evidence type="ECO:0000256" key="1">
    <source>
        <dbReference type="ARBA" id="ARBA00004141"/>
    </source>
</evidence>